<comment type="caution">
    <text evidence="1">The sequence shown here is derived from an EMBL/GenBank/DDBJ whole genome shotgun (WGS) entry which is preliminary data.</text>
</comment>
<evidence type="ECO:0000313" key="2">
    <source>
        <dbReference type="Proteomes" id="UP000195221"/>
    </source>
</evidence>
<name>A0A242MLA3_CABSO</name>
<reference evidence="1 2" key="1">
    <citation type="submission" date="2017-03" db="EMBL/GenBank/DDBJ databases">
        <title>Genome analysis of strain PAMC 26577.</title>
        <authorList>
            <person name="Oh H.-M."/>
            <person name="Yang J.-A."/>
        </authorList>
    </citation>
    <scope>NUCLEOTIDE SEQUENCE [LARGE SCALE GENOMIC DNA]</scope>
    <source>
        <strain evidence="1 2">PAMC 26577</strain>
    </source>
</reference>
<accession>A0A242MLA3</accession>
<evidence type="ECO:0000313" key="1">
    <source>
        <dbReference type="EMBL" id="OTP72106.1"/>
    </source>
</evidence>
<dbReference type="Proteomes" id="UP000195221">
    <property type="component" value="Unassembled WGS sequence"/>
</dbReference>
<sequence>MITGLEPVRDSGDLIVFVACVKAKDSVTWGAMARRKREG</sequence>
<organism evidence="1 2">
    <name type="scientific">Caballeronia sordidicola</name>
    <name type="common">Burkholderia sordidicola</name>
    <dbReference type="NCBI Taxonomy" id="196367"/>
    <lineage>
        <taxon>Bacteria</taxon>
        <taxon>Pseudomonadati</taxon>
        <taxon>Pseudomonadota</taxon>
        <taxon>Betaproteobacteria</taxon>
        <taxon>Burkholderiales</taxon>
        <taxon>Burkholderiaceae</taxon>
        <taxon>Caballeronia</taxon>
    </lineage>
</organism>
<dbReference type="EMBL" id="NBTZ01000096">
    <property type="protein sequence ID" value="OTP72106.1"/>
    <property type="molecule type" value="Genomic_DNA"/>
</dbReference>
<dbReference type="AlphaFoldDB" id="A0A242MLA3"/>
<proteinExistence type="predicted"/>
<protein>
    <submittedName>
        <fullName evidence="1">Uncharacterized protein</fullName>
    </submittedName>
</protein>
<gene>
    <name evidence="1" type="ORF">PAMC26577_21960</name>
</gene>